<evidence type="ECO:0000313" key="3">
    <source>
        <dbReference type="Proteomes" id="UP000662111"/>
    </source>
</evidence>
<feature type="transmembrane region" description="Helical" evidence="1">
    <location>
        <begin position="36"/>
        <end position="55"/>
    </location>
</feature>
<name>A0ABQ2F9U1_9MICO</name>
<reference evidence="3" key="1">
    <citation type="journal article" date="2019" name="Int. J. Syst. Evol. Microbiol.">
        <title>The Global Catalogue of Microorganisms (GCM) 10K type strain sequencing project: providing services to taxonomists for standard genome sequencing and annotation.</title>
        <authorList>
            <consortium name="The Broad Institute Genomics Platform"/>
            <consortium name="The Broad Institute Genome Sequencing Center for Infectious Disease"/>
            <person name="Wu L."/>
            <person name="Ma J."/>
        </authorList>
    </citation>
    <scope>NUCLEOTIDE SEQUENCE [LARGE SCALE GENOMIC DNA]</scope>
    <source>
        <strain evidence="3">CGMCC 1.5362</strain>
    </source>
</reference>
<sequence length="65" mass="6767">MRPVMSLFGGVVLIAVGVLWTLQGLGVVGGSPMTGVTLWALVGPVVALVGIGFMLRGRRPPDRHT</sequence>
<comment type="caution">
    <text evidence="2">The sequence shown here is derived from an EMBL/GenBank/DDBJ whole genome shotgun (WGS) entry which is preliminary data.</text>
</comment>
<keyword evidence="1" id="KW-1133">Transmembrane helix</keyword>
<keyword evidence="1" id="KW-0472">Membrane</keyword>
<gene>
    <name evidence="2" type="ORF">GCM10011509_15290</name>
</gene>
<organism evidence="2 3">
    <name type="scientific">Ornithinimicrobium pekingense</name>
    <dbReference type="NCBI Taxonomy" id="384677"/>
    <lineage>
        <taxon>Bacteria</taxon>
        <taxon>Bacillati</taxon>
        <taxon>Actinomycetota</taxon>
        <taxon>Actinomycetes</taxon>
        <taxon>Micrococcales</taxon>
        <taxon>Ornithinimicrobiaceae</taxon>
        <taxon>Ornithinimicrobium</taxon>
    </lineage>
</organism>
<evidence type="ECO:0000313" key="2">
    <source>
        <dbReference type="EMBL" id="GGK67868.1"/>
    </source>
</evidence>
<dbReference type="EMBL" id="BMLB01000003">
    <property type="protein sequence ID" value="GGK67868.1"/>
    <property type="molecule type" value="Genomic_DNA"/>
</dbReference>
<proteinExistence type="predicted"/>
<dbReference type="Proteomes" id="UP000662111">
    <property type="component" value="Unassembled WGS sequence"/>
</dbReference>
<accession>A0ABQ2F9U1</accession>
<protein>
    <submittedName>
        <fullName evidence="2">Membrane protein</fullName>
    </submittedName>
</protein>
<dbReference type="RefSeq" id="WP_022921606.1">
    <property type="nucleotide sequence ID" value="NZ_BMLB01000003.1"/>
</dbReference>
<keyword evidence="1" id="KW-0812">Transmembrane</keyword>
<evidence type="ECO:0000256" key="1">
    <source>
        <dbReference type="SAM" id="Phobius"/>
    </source>
</evidence>
<keyword evidence="3" id="KW-1185">Reference proteome</keyword>